<dbReference type="Proteomes" id="UP000468990">
    <property type="component" value="Unassembled WGS sequence"/>
</dbReference>
<reference evidence="2 3" key="1">
    <citation type="submission" date="2017-05" db="EMBL/GenBank/DDBJ databases">
        <authorList>
            <person name="Varghese N."/>
            <person name="Submissions S."/>
        </authorList>
    </citation>
    <scope>NUCLEOTIDE SEQUENCE [LARGE SCALE GENOMIC DNA]</scope>
    <source>
        <strain evidence="2 3">DSM 19382</strain>
    </source>
</reference>
<evidence type="ECO:0000313" key="3">
    <source>
        <dbReference type="Proteomes" id="UP000317289"/>
    </source>
</evidence>
<dbReference type="Proteomes" id="UP000317289">
    <property type="component" value="Unassembled WGS sequence"/>
</dbReference>
<organism evidence="2 3">
    <name type="scientific">Flavobacterium resistens</name>
    <dbReference type="NCBI Taxonomy" id="443612"/>
    <lineage>
        <taxon>Bacteria</taxon>
        <taxon>Pseudomonadati</taxon>
        <taxon>Bacteroidota</taxon>
        <taxon>Flavobacteriia</taxon>
        <taxon>Flavobacteriales</taxon>
        <taxon>Flavobacteriaceae</taxon>
        <taxon>Flavobacterium</taxon>
    </lineage>
</organism>
<evidence type="ECO:0000313" key="2">
    <source>
        <dbReference type="EMBL" id="SMO47204.1"/>
    </source>
</evidence>
<dbReference type="NCBIfam" id="TIGR04131">
    <property type="entry name" value="Bac_Flav_CTERM"/>
    <property type="match status" value="1"/>
</dbReference>
<evidence type="ECO:0000313" key="4">
    <source>
        <dbReference type="Proteomes" id="UP000468990"/>
    </source>
</evidence>
<dbReference type="EMBL" id="FXTA01000001">
    <property type="protein sequence ID" value="SMO47204.1"/>
    <property type="molecule type" value="Genomic_DNA"/>
</dbReference>
<proteinExistence type="predicted"/>
<gene>
    <name evidence="1" type="ORF">GJU42_05475</name>
    <name evidence="2" type="ORF">SAMN06265349_1011095</name>
</gene>
<name>A0A521BJ84_9FLAO</name>
<dbReference type="Pfam" id="PF13585">
    <property type="entry name" value="CHU_C"/>
    <property type="match status" value="1"/>
</dbReference>
<sequence length="875" mass="93548">MVKKYISFLRIILFLFFLSVVPNKIYAQCAGEDGTLTVCDIPAASSKAIDLYAQLTGSPLSGGVWTDINGSGGLDPDTGILDAQQIRRSGIFRYLYTVDGIGLCPDNTAVVTVTIGGYAGVPSNTVICSSSKTYNLFQSFNGLFLGPQSNGQWHDNTTKKDIPSIIDVIELEGNYSFTYTMPARGSCAAVSSTVIISVFRKPESGDGSNLRLCATDGLSGYTNVDLNGLLKDQDPDGTWTDESATGELTFGGDHFVDAQKLYTKFGAGKYDYKYTVLSTKNPICTNSETTVSIIIENKLDFSGAKFTVNSDICETEISTAVYTGVIDRGTAVIPDGNYRASFVVSGSNNASESFSASFVNGIMTFPIKSEYFPKVGNYTITITDIYLESSSRACNNIINSLKDLLSVYPIPDLIGARIEPVQACQNTASLITISEATRVADGIYDISYNIAGVNNISGQTARVTFAGGIASFTLPAILNSQSGNSVITITNIKHIGTSCSNTANLRGNTIVNPLPNVTNLKIQATTVCFGSAVTASVTGLGTLTDVTLSYTLSGANTATVQTIALSPISGNASFVIPETLLANTGSTTIKIENVKNNITGCDSPVSTVSAAFSINPIPVAPVSTDQSFCKSEGAIIGNLAPSGPQFKWYNSATLTTPLANTYLLKDETYYVTETTLSCTSSATMIKVTIKDTPAPELNTDGQNFCGLDAPTLASLSNNTNVPSSVVWYDAPKGGTLLPPTTALVDKGKYYGFDFSSSENCLSYESLEVIVSLTDCDTVPPDFFIPDGFSPNGDGVNDTFVIPNIDFLFPDYYLQIFNRYGNRMYEGFKDKASWDGTNWETGGFTHGIAPNGVYFYTLQFNKGNKPPIQGRLYLNR</sequence>
<reference evidence="1 4" key="2">
    <citation type="submission" date="2019-11" db="EMBL/GenBank/DDBJ databases">
        <title>Flavobacterium resistens genome.</title>
        <authorList>
            <person name="Wilson V.M."/>
            <person name="Newman J.D."/>
        </authorList>
    </citation>
    <scope>NUCLEOTIDE SEQUENCE [LARGE SCALE GENOMIC DNA]</scope>
    <source>
        <strain evidence="1 4">DSM 19382</strain>
    </source>
</reference>
<dbReference type="RefSeq" id="WP_142449688.1">
    <property type="nucleotide sequence ID" value="NZ_FXTA01000001.1"/>
</dbReference>
<dbReference type="EMBL" id="WKKG01000002">
    <property type="protein sequence ID" value="MRX67410.1"/>
    <property type="molecule type" value="Genomic_DNA"/>
</dbReference>
<dbReference type="OrthoDB" id="1236981at2"/>
<accession>A0A521BJ84</accession>
<dbReference type="AlphaFoldDB" id="A0A521BJ84"/>
<evidence type="ECO:0000313" key="1">
    <source>
        <dbReference type="EMBL" id="MRX67410.1"/>
    </source>
</evidence>
<keyword evidence="4" id="KW-1185">Reference proteome</keyword>
<dbReference type="InterPro" id="IPR026341">
    <property type="entry name" value="T9SS_type_B"/>
</dbReference>
<protein>
    <submittedName>
        <fullName evidence="2">Gliding motility-associated C-terminal domain-containing protein</fullName>
    </submittedName>
    <submittedName>
        <fullName evidence="1">T9SS type B sorting domain-containing protein</fullName>
    </submittedName>
</protein>